<reference evidence="1 2" key="1">
    <citation type="submission" date="2020-04" db="EMBL/GenBank/DDBJ databases">
        <title>Plant Genome Project.</title>
        <authorList>
            <person name="Zhang R.-G."/>
        </authorList>
    </citation>
    <scope>NUCLEOTIDE SEQUENCE [LARGE SCALE GENOMIC DNA]</scope>
    <source>
        <strain evidence="1">YNK0</strain>
        <tissue evidence="1">Leaf</tissue>
    </source>
</reference>
<dbReference type="EMBL" id="JABCRI010000023">
    <property type="protein sequence ID" value="KAF8378851.1"/>
    <property type="molecule type" value="Genomic_DNA"/>
</dbReference>
<dbReference type="Proteomes" id="UP000655225">
    <property type="component" value="Unassembled WGS sequence"/>
</dbReference>
<protein>
    <submittedName>
        <fullName evidence="1">Uncharacterized protein</fullName>
    </submittedName>
</protein>
<dbReference type="AlphaFoldDB" id="A0A835D2F7"/>
<evidence type="ECO:0000313" key="1">
    <source>
        <dbReference type="EMBL" id="KAF8378851.1"/>
    </source>
</evidence>
<sequence>MPMVLRSQSQGYSVQDAGEIDSMYQIINDELMLDGNLRLKPTIQKNYVNMDDTSSPLEYKVSHNSPLKKPSTSFLHNQIQKIAAAERKQIVRNNVMKESRLKGEIFKRRLDGFRDGGITTDDLKRDWKGFGEQRSSGGKLNMLEFEK</sequence>
<gene>
    <name evidence="1" type="ORF">HHK36_030200</name>
</gene>
<accession>A0A835D2F7</accession>
<keyword evidence="2" id="KW-1185">Reference proteome</keyword>
<evidence type="ECO:0000313" key="2">
    <source>
        <dbReference type="Proteomes" id="UP000655225"/>
    </source>
</evidence>
<proteinExistence type="predicted"/>
<organism evidence="1 2">
    <name type="scientific">Tetracentron sinense</name>
    <name type="common">Spur-leaf</name>
    <dbReference type="NCBI Taxonomy" id="13715"/>
    <lineage>
        <taxon>Eukaryota</taxon>
        <taxon>Viridiplantae</taxon>
        <taxon>Streptophyta</taxon>
        <taxon>Embryophyta</taxon>
        <taxon>Tracheophyta</taxon>
        <taxon>Spermatophyta</taxon>
        <taxon>Magnoliopsida</taxon>
        <taxon>Trochodendrales</taxon>
        <taxon>Trochodendraceae</taxon>
        <taxon>Tetracentron</taxon>
    </lineage>
</organism>
<name>A0A835D2F7_TETSI</name>
<comment type="caution">
    <text evidence="1">The sequence shown here is derived from an EMBL/GenBank/DDBJ whole genome shotgun (WGS) entry which is preliminary data.</text>
</comment>